<evidence type="ECO:0000256" key="1">
    <source>
        <dbReference type="ARBA" id="ARBA00004604"/>
    </source>
</evidence>
<keyword evidence="4" id="KW-0539">Nucleus</keyword>
<feature type="region of interest" description="Disordered" evidence="5">
    <location>
        <begin position="82"/>
        <end position="116"/>
    </location>
</feature>
<gene>
    <name evidence="6" type="ORF">T310_5015</name>
</gene>
<feature type="compositionally biased region" description="Low complexity" evidence="5">
    <location>
        <begin position="138"/>
        <end position="153"/>
    </location>
</feature>
<dbReference type="GeneID" id="25317362"/>
<feature type="region of interest" description="Disordered" evidence="5">
    <location>
        <begin position="57"/>
        <end position="76"/>
    </location>
</feature>
<comment type="caution">
    <text evidence="6">The sequence shown here is derived from an EMBL/GenBank/DDBJ whole genome shotgun (WGS) entry which is preliminary data.</text>
</comment>
<comment type="subcellular location">
    <subcellularLocation>
        <location evidence="1">Nucleus</location>
        <location evidence="1">Nucleolus</location>
    </subcellularLocation>
</comment>
<evidence type="ECO:0000256" key="4">
    <source>
        <dbReference type="ARBA" id="ARBA00023242"/>
    </source>
</evidence>
<dbReference type="Proteomes" id="UP000053958">
    <property type="component" value="Unassembled WGS sequence"/>
</dbReference>
<evidence type="ECO:0000313" key="7">
    <source>
        <dbReference type="Proteomes" id="UP000053958"/>
    </source>
</evidence>
<accession>A0A0F4YSY1</accession>
<evidence type="ECO:0000256" key="3">
    <source>
        <dbReference type="ARBA" id="ARBA00021321"/>
    </source>
</evidence>
<dbReference type="GO" id="GO:0000462">
    <property type="term" value="P:maturation of SSU-rRNA from tricistronic rRNA transcript (SSU-rRNA, 5.8S rRNA, LSU-rRNA)"/>
    <property type="evidence" value="ECO:0007669"/>
    <property type="project" value="InterPro"/>
</dbReference>
<evidence type="ECO:0000256" key="2">
    <source>
        <dbReference type="ARBA" id="ARBA00011022"/>
    </source>
</evidence>
<dbReference type="AlphaFoldDB" id="A0A0F4YSY1"/>
<feature type="region of interest" description="Disordered" evidence="5">
    <location>
        <begin position="1"/>
        <end position="39"/>
    </location>
</feature>
<evidence type="ECO:0000313" key="6">
    <source>
        <dbReference type="EMBL" id="KKA20961.1"/>
    </source>
</evidence>
<proteinExistence type="inferred from homology"/>
<dbReference type="EMBL" id="LASV01000216">
    <property type="protein sequence ID" value="KKA20961.1"/>
    <property type="molecule type" value="Genomic_DNA"/>
</dbReference>
<dbReference type="GO" id="GO:0030686">
    <property type="term" value="C:90S preribosome"/>
    <property type="evidence" value="ECO:0007669"/>
    <property type="project" value="InterPro"/>
</dbReference>
<dbReference type="RefSeq" id="XP_013327573.1">
    <property type="nucleotide sequence ID" value="XM_013472119.1"/>
</dbReference>
<dbReference type="STRING" id="1408163.A0A0F4YSY1"/>
<name>A0A0F4YSY1_RASE3</name>
<dbReference type="OrthoDB" id="5429132at2759"/>
<dbReference type="Pfam" id="PF15341">
    <property type="entry name" value="SLX9"/>
    <property type="match status" value="1"/>
</dbReference>
<comment type="similarity">
    <text evidence="2">Belongs to the SLX9 family.</text>
</comment>
<feature type="region of interest" description="Disordered" evidence="5">
    <location>
        <begin position="135"/>
        <end position="183"/>
    </location>
</feature>
<dbReference type="InterPro" id="IPR028160">
    <property type="entry name" value="Slx9-like"/>
</dbReference>
<feature type="compositionally biased region" description="Basic residues" evidence="5">
    <location>
        <begin position="101"/>
        <end position="116"/>
    </location>
</feature>
<dbReference type="GO" id="GO:0030688">
    <property type="term" value="C:preribosome, small subunit precursor"/>
    <property type="evidence" value="ECO:0007669"/>
    <property type="project" value="InterPro"/>
</dbReference>
<keyword evidence="7" id="KW-1185">Reference proteome</keyword>
<reference evidence="6 7" key="1">
    <citation type="submission" date="2015-04" db="EMBL/GenBank/DDBJ databases">
        <authorList>
            <person name="Heijne W.H."/>
            <person name="Fedorova N.D."/>
            <person name="Nierman W.C."/>
            <person name="Vollebregt A.W."/>
            <person name="Zhao Z."/>
            <person name="Wu L."/>
            <person name="Kumar M."/>
            <person name="Stam H."/>
            <person name="van den Berg M.A."/>
            <person name="Pel H.J."/>
        </authorList>
    </citation>
    <scope>NUCLEOTIDE SEQUENCE [LARGE SCALE GENOMIC DNA]</scope>
    <source>
        <strain evidence="6 7">CBS 393.64</strain>
    </source>
</reference>
<dbReference type="GO" id="GO:0005730">
    <property type="term" value="C:nucleolus"/>
    <property type="evidence" value="ECO:0007669"/>
    <property type="project" value="UniProtKB-SubCell"/>
</dbReference>
<organism evidence="6 7">
    <name type="scientific">Rasamsonia emersonii (strain ATCC 16479 / CBS 393.64 / IMI 116815)</name>
    <dbReference type="NCBI Taxonomy" id="1408163"/>
    <lineage>
        <taxon>Eukaryota</taxon>
        <taxon>Fungi</taxon>
        <taxon>Dikarya</taxon>
        <taxon>Ascomycota</taxon>
        <taxon>Pezizomycotina</taxon>
        <taxon>Eurotiomycetes</taxon>
        <taxon>Eurotiomycetidae</taxon>
        <taxon>Eurotiales</taxon>
        <taxon>Trichocomaceae</taxon>
        <taxon>Rasamsonia</taxon>
    </lineage>
</organism>
<evidence type="ECO:0000256" key="5">
    <source>
        <dbReference type="SAM" id="MobiDB-lite"/>
    </source>
</evidence>
<sequence>MAPIRPQKGSTSSARKAASGRGEIASSKASLFQDEFRTTKKDKRLIKHSAFMSKIQKAYEKKPKRRRPSKKLVTNLDSLAEALPAAEEGDRNDTSNQVNIIKHKTMKSRPGAMKRKEKLEQMERDRFMKNLAQMTHIEANNTSQAAASSESQAEPPPTSSRWAALRSFISQTMEQQPAFKDNK</sequence>
<protein>
    <recommendedName>
        <fullName evidence="3">Ribosome biogenesis protein SLX9</fullName>
    </recommendedName>
</protein>